<evidence type="ECO:0000256" key="4">
    <source>
        <dbReference type="ARBA" id="ARBA00023211"/>
    </source>
</evidence>
<dbReference type="InterPro" id="IPR032466">
    <property type="entry name" value="Metal_Hydrolase"/>
</dbReference>
<accession>A0ABS9KED7</accession>
<dbReference type="Proteomes" id="UP001165366">
    <property type="component" value="Unassembled WGS sequence"/>
</dbReference>
<reference evidence="9" key="2">
    <citation type="submission" date="2024-05" db="EMBL/GenBank/DDBJ databases">
        <title>Rhodohalobacter halophilus gen. nov., sp. nov., a moderately halophilic member of the family Balneolaceae.</title>
        <authorList>
            <person name="Xia J."/>
        </authorList>
    </citation>
    <scope>NUCLEOTIDE SEQUENCE</scope>
    <source>
        <strain evidence="9">WB101</strain>
    </source>
</reference>
<protein>
    <recommendedName>
        <fullName evidence="2 6">Adenine deaminase</fullName>
        <shortName evidence="6">Adenase</shortName>
        <shortName evidence="6">Adenine aminase</shortName>
        <ecNumber evidence="2 6">3.5.4.2</ecNumber>
    </recommendedName>
</protein>
<feature type="domain" description="Adenine deaminase C-terminal" evidence="8">
    <location>
        <begin position="368"/>
        <end position="534"/>
    </location>
</feature>
<gene>
    <name evidence="6 9" type="primary">ade</name>
    <name evidence="9" type="ORF">L6773_11555</name>
</gene>
<evidence type="ECO:0000256" key="2">
    <source>
        <dbReference type="ARBA" id="ARBA00012782"/>
    </source>
</evidence>
<evidence type="ECO:0000259" key="7">
    <source>
        <dbReference type="Pfam" id="PF01979"/>
    </source>
</evidence>
<evidence type="ECO:0000256" key="1">
    <source>
        <dbReference type="ARBA" id="ARBA00006773"/>
    </source>
</evidence>
<feature type="domain" description="Amidohydrolase-related" evidence="7">
    <location>
        <begin position="41"/>
        <end position="319"/>
    </location>
</feature>
<dbReference type="HAMAP" id="MF_01518">
    <property type="entry name" value="Adenine_deamin"/>
    <property type="match status" value="1"/>
</dbReference>
<dbReference type="InterPro" id="IPR026912">
    <property type="entry name" value="Adenine_deam_C"/>
</dbReference>
<evidence type="ECO:0000259" key="8">
    <source>
        <dbReference type="Pfam" id="PF13382"/>
    </source>
</evidence>
<evidence type="ECO:0000256" key="5">
    <source>
        <dbReference type="ARBA" id="ARBA00047720"/>
    </source>
</evidence>
<dbReference type="CDD" id="cd01295">
    <property type="entry name" value="AdeC"/>
    <property type="match status" value="1"/>
</dbReference>
<dbReference type="SUPFAM" id="SSF51338">
    <property type="entry name" value="Composite domain of metallo-dependent hydrolases"/>
    <property type="match status" value="1"/>
</dbReference>
<evidence type="ECO:0000313" key="10">
    <source>
        <dbReference type="Proteomes" id="UP001165366"/>
    </source>
</evidence>
<dbReference type="GO" id="GO:0000034">
    <property type="term" value="F:adenine deaminase activity"/>
    <property type="evidence" value="ECO:0007669"/>
    <property type="project" value="UniProtKB-EC"/>
</dbReference>
<dbReference type="Pfam" id="PF13382">
    <property type="entry name" value="Adenine_deam_C"/>
    <property type="match status" value="1"/>
</dbReference>
<dbReference type="SUPFAM" id="SSF51556">
    <property type="entry name" value="Metallo-dependent hydrolases"/>
    <property type="match status" value="1"/>
</dbReference>
<dbReference type="PANTHER" id="PTHR11113">
    <property type="entry name" value="N-ACETYLGLUCOSAMINE-6-PHOSPHATE DEACETYLASE"/>
    <property type="match status" value="1"/>
</dbReference>
<keyword evidence="4 6" id="KW-0464">Manganese</keyword>
<sequence>MKSIKGKIVDPIDRRIFNGEIIIQGQMIADIREHESVPDQYIMPGFVDSHIHIESSMLVPSEFAKIAVRHGTVATVSDPHEIANVCGIKGVEYMIRNGNKVPLKFYFGAPSCVPATTFETSGAELDNDDVAELLQRGEIHYLSEMMNWPGVLNDDPDVLAKIKSALELEKPVDGHAPGLKGDKAEKYASAQISTDHECFTKEEAIDKMNAGMLIAIREGSAAKNYEALVELFDKYPERLMFCSDDKHPDDLIKGHINRLVSRTIKLGYNLFDILHAACVLPVRHYNLEVGLLQKSDMADFIIVDNPDSLNIKQTWINGAPVFQDDKVLFPDIETKPINNFNAYNVKPSDFILRSENKEQPVIVAKDGQLVTDRETVSLQVNGGVIQAAPSRDILKIAVVNRYAKERPAVAFIKNFGIKKGAIASSVAHDSHNIIAVGSSDQLLTRAVNLIMKSRGGISAVSGHKEEILPLPIAGLMSDQPGENVAAHYEKLTNMAHKMGSNLHSPFMLISFMALLVIPSLKLSDKGLFDGNTFEFVEQ</sequence>
<comment type="caution">
    <text evidence="9">The sequence shown here is derived from an EMBL/GenBank/DDBJ whole genome shotgun (WGS) entry which is preliminary data.</text>
</comment>
<dbReference type="PANTHER" id="PTHR11113:SF2">
    <property type="entry name" value="ADENINE DEAMINASE"/>
    <property type="match status" value="1"/>
</dbReference>
<dbReference type="Pfam" id="PF01979">
    <property type="entry name" value="Amidohydro_1"/>
    <property type="match status" value="1"/>
</dbReference>
<comment type="cofactor">
    <cofactor evidence="6">
        <name>Mn(2+)</name>
        <dbReference type="ChEBI" id="CHEBI:29035"/>
    </cofactor>
</comment>
<dbReference type="InterPro" id="IPR011059">
    <property type="entry name" value="Metal-dep_hydrolase_composite"/>
</dbReference>
<evidence type="ECO:0000256" key="3">
    <source>
        <dbReference type="ARBA" id="ARBA00022801"/>
    </source>
</evidence>
<name>A0ABS9KED7_9BACT</name>
<reference evidence="9" key="1">
    <citation type="submission" date="2022-01" db="EMBL/GenBank/DDBJ databases">
        <authorList>
            <person name="Wang Y."/>
        </authorList>
    </citation>
    <scope>NUCLEOTIDE SEQUENCE</scope>
    <source>
        <strain evidence="9">WB101</strain>
    </source>
</reference>
<evidence type="ECO:0000313" key="9">
    <source>
        <dbReference type="EMBL" id="MCG2589205.1"/>
    </source>
</evidence>
<dbReference type="RefSeq" id="WP_237854568.1">
    <property type="nucleotide sequence ID" value="NZ_JAKLWS010000013.1"/>
</dbReference>
<keyword evidence="10" id="KW-1185">Reference proteome</keyword>
<dbReference type="InterPro" id="IPR006679">
    <property type="entry name" value="Adenine_deam"/>
</dbReference>
<comment type="catalytic activity">
    <reaction evidence="5 6">
        <text>adenine + H2O + H(+) = hypoxanthine + NH4(+)</text>
        <dbReference type="Rhea" id="RHEA:23688"/>
        <dbReference type="ChEBI" id="CHEBI:15377"/>
        <dbReference type="ChEBI" id="CHEBI:15378"/>
        <dbReference type="ChEBI" id="CHEBI:16708"/>
        <dbReference type="ChEBI" id="CHEBI:17368"/>
        <dbReference type="ChEBI" id="CHEBI:28938"/>
        <dbReference type="EC" id="3.5.4.2"/>
    </reaction>
</comment>
<dbReference type="InterPro" id="IPR006680">
    <property type="entry name" value="Amidohydro-rel"/>
</dbReference>
<dbReference type="NCBIfam" id="TIGR01178">
    <property type="entry name" value="ade"/>
    <property type="match status" value="1"/>
</dbReference>
<evidence type="ECO:0000256" key="6">
    <source>
        <dbReference type="HAMAP-Rule" id="MF_01518"/>
    </source>
</evidence>
<organism evidence="9 10">
    <name type="scientific">Rhodohalobacter sulfatireducens</name>
    <dbReference type="NCBI Taxonomy" id="2911366"/>
    <lineage>
        <taxon>Bacteria</taxon>
        <taxon>Pseudomonadati</taxon>
        <taxon>Balneolota</taxon>
        <taxon>Balneolia</taxon>
        <taxon>Balneolales</taxon>
        <taxon>Balneolaceae</taxon>
        <taxon>Rhodohalobacter</taxon>
    </lineage>
</organism>
<keyword evidence="3 6" id="KW-0378">Hydrolase</keyword>
<proteinExistence type="inferred from homology"/>
<dbReference type="Gene3D" id="3.20.20.140">
    <property type="entry name" value="Metal-dependent hydrolases"/>
    <property type="match status" value="1"/>
</dbReference>
<comment type="similarity">
    <text evidence="1 6">Belongs to the metallo-dependent hydrolases superfamily. Adenine deaminase family.</text>
</comment>
<dbReference type="EMBL" id="JAKLWS010000013">
    <property type="protein sequence ID" value="MCG2589205.1"/>
    <property type="molecule type" value="Genomic_DNA"/>
</dbReference>
<dbReference type="EC" id="3.5.4.2" evidence="2 6"/>